<protein>
    <recommendedName>
        <fullName evidence="3">Polyketide cyclase</fullName>
    </recommendedName>
</protein>
<dbReference type="Gene3D" id="3.30.530.20">
    <property type="match status" value="1"/>
</dbReference>
<evidence type="ECO:0000313" key="1">
    <source>
        <dbReference type="EMBL" id="OAN47584.1"/>
    </source>
</evidence>
<dbReference type="InterPro" id="IPR023393">
    <property type="entry name" value="START-like_dom_sf"/>
</dbReference>
<dbReference type="OrthoDB" id="156860at2"/>
<dbReference type="InterPro" id="IPR019587">
    <property type="entry name" value="Polyketide_cyclase/dehydratase"/>
</dbReference>
<dbReference type="Pfam" id="PF10604">
    <property type="entry name" value="Polyketide_cyc2"/>
    <property type="match status" value="1"/>
</dbReference>
<name>A0A178MHU2_9CHLR</name>
<sequence>MIVQEQFVSIKAPPATVERYLTDPELMAQWRSPLVVLDPIEGDLMALGSKHKLRLKSLALAGATYTVTERDSGHILLTIDGLWRGKELWRWFADGDRTVVQNRVEYEVPDPSLRVFVTGLGQIFASLDMRIQLDRLRMIIEGSGQPAAAQSR</sequence>
<accession>A0A178MHU2</accession>
<dbReference type="Proteomes" id="UP000078287">
    <property type="component" value="Unassembled WGS sequence"/>
</dbReference>
<proteinExistence type="predicted"/>
<organism evidence="1 2">
    <name type="scientific">Chloroflexus islandicus</name>
    <dbReference type="NCBI Taxonomy" id="1707952"/>
    <lineage>
        <taxon>Bacteria</taxon>
        <taxon>Bacillati</taxon>
        <taxon>Chloroflexota</taxon>
        <taxon>Chloroflexia</taxon>
        <taxon>Chloroflexales</taxon>
        <taxon>Chloroflexineae</taxon>
        <taxon>Chloroflexaceae</taxon>
        <taxon>Chloroflexus</taxon>
    </lineage>
</organism>
<dbReference type="AlphaFoldDB" id="A0A178MHU2"/>
<evidence type="ECO:0000313" key="2">
    <source>
        <dbReference type="Proteomes" id="UP000078287"/>
    </source>
</evidence>
<keyword evidence="2" id="KW-1185">Reference proteome</keyword>
<reference evidence="1 2" key="1">
    <citation type="submission" date="2016-04" db="EMBL/GenBank/DDBJ databases">
        <title>Chloroflexus islandicus sp. nov., a thermophilic filamentous anoxygenic phototrophic bacterium from geyser Strokkur (Iceland).</title>
        <authorList>
            <person name="Gaisin V.A."/>
            <person name="Kalashnikov A.M."/>
            <person name="Sukhacheva M.V."/>
            <person name="Grouzdev D.S."/>
            <person name="Ivanov T.M."/>
            <person name="Kuznetsov B."/>
            <person name="Gorlenko V.M."/>
        </authorList>
    </citation>
    <scope>NUCLEOTIDE SEQUENCE [LARGE SCALE GENOMIC DNA]</scope>
    <source>
        <strain evidence="2">isl-2</strain>
    </source>
</reference>
<dbReference type="EMBL" id="LWQS01000036">
    <property type="protein sequence ID" value="OAN47584.1"/>
    <property type="molecule type" value="Genomic_DNA"/>
</dbReference>
<dbReference type="RefSeq" id="WP_066783705.1">
    <property type="nucleotide sequence ID" value="NZ_LWQS01000036.1"/>
</dbReference>
<gene>
    <name evidence="1" type="ORF">A6A03_10050</name>
</gene>
<dbReference type="STRING" id="1707952.A6A03_10050"/>
<dbReference type="SUPFAM" id="SSF55961">
    <property type="entry name" value="Bet v1-like"/>
    <property type="match status" value="1"/>
</dbReference>
<evidence type="ECO:0008006" key="3">
    <source>
        <dbReference type="Google" id="ProtNLM"/>
    </source>
</evidence>
<comment type="caution">
    <text evidence="1">The sequence shown here is derived from an EMBL/GenBank/DDBJ whole genome shotgun (WGS) entry which is preliminary data.</text>
</comment>
<dbReference type="CDD" id="cd07812">
    <property type="entry name" value="SRPBCC"/>
    <property type="match status" value="1"/>
</dbReference>